<dbReference type="InterPro" id="IPR035965">
    <property type="entry name" value="PAS-like_dom_sf"/>
</dbReference>
<dbReference type="PANTHER" id="PTHR41523:SF8">
    <property type="entry name" value="ETHYLENE RESPONSE SENSOR PROTEIN"/>
    <property type="match status" value="1"/>
</dbReference>
<evidence type="ECO:0000259" key="9">
    <source>
        <dbReference type="PROSITE" id="PS50113"/>
    </source>
</evidence>
<dbReference type="SUPFAM" id="SSF55785">
    <property type="entry name" value="PYP-like sensor domain (PAS domain)"/>
    <property type="match status" value="1"/>
</dbReference>
<dbReference type="EMBL" id="JBEPLM010000013">
    <property type="protein sequence ID" value="MET3596244.1"/>
    <property type="molecule type" value="Genomic_DNA"/>
</dbReference>
<keyword evidence="8" id="KW-0843">Virulence</keyword>
<dbReference type="PANTHER" id="PTHR41523">
    <property type="entry name" value="TWO-COMPONENT SYSTEM SENSOR PROTEIN"/>
    <property type="match status" value="1"/>
</dbReference>
<reference evidence="10 11" key="1">
    <citation type="submission" date="2024-06" db="EMBL/GenBank/DDBJ databases">
        <title>Genomic Encyclopedia of Type Strains, Phase IV (KMG-IV): sequencing the most valuable type-strain genomes for metagenomic binning, comparative biology and taxonomic classification.</title>
        <authorList>
            <person name="Goeker M."/>
        </authorList>
    </citation>
    <scope>NUCLEOTIDE SEQUENCE [LARGE SCALE GENOMIC DNA]</scope>
    <source>
        <strain evidence="10 11">DSM 29846</strain>
    </source>
</reference>
<dbReference type="PROSITE" id="PS50113">
    <property type="entry name" value="PAC"/>
    <property type="match status" value="1"/>
</dbReference>
<comment type="caution">
    <text evidence="10">The sequence shown here is derived from an EMBL/GenBank/DDBJ whole genome shotgun (WGS) entry which is preliminary data.</text>
</comment>
<dbReference type="Gene3D" id="3.30.450.20">
    <property type="entry name" value="PAS domain"/>
    <property type="match status" value="1"/>
</dbReference>
<name>A0ABV2I0U1_9HYPH</name>
<evidence type="ECO:0000256" key="3">
    <source>
        <dbReference type="ARBA" id="ARBA00022553"/>
    </source>
</evidence>
<dbReference type="EC" id="2.7.13.3" evidence="2"/>
<evidence type="ECO:0000256" key="1">
    <source>
        <dbReference type="ARBA" id="ARBA00000085"/>
    </source>
</evidence>
<evidence type="ECO:0000256" key="8">
    <source>
        <dbReference type="ARBA" id="ARBA00023026"/>
    </source>
</evidence>
<keyword evidence="4" id="KW-0808">Transferase</keyword>
<dbReference type="RefSeq" id="WP_245460241.1">
    <property type="nucleotide sequence ID" value="NZ_JBEPLM010000013.1"/>
</dbReference>
<proteinExistence type="predicted"/>
<dbReference type="NCBIfam" id="TIGR00229">
    <property type="entry name" value="sensory_box"/>
    <property type="match status" value="1"/>
</dbReference>
<keyword evidence="11" id="KW-1185">Reference proteome</keyword>
<feature type="domain" description="PAC" evidence="9">
    <location>
        <begin position="2"/>
        <end position="54"/>
    </location>
</feature>
<keyword evidence="5" id="KW-0547">Nucleotide-binding</keyword>
<protein>
    <recommendedName>
        <fullName evidence="2">histidine kinase</fullName>
        <ecNumber evidence="2">2.7.13.3</ecNumber>
    </recommendedName>
</protein>
<keyword evidence="7" id="KW-0067">ATP-binding</keyword>
<dbReference type="InterPro" id="IPR000014">
    <property type="entry name" value="PAS"/>
</dbReference>
<dbReference type="SMART" id="SM00086">
    <property type="entry name" value="PAC"/>
    <property type="match status" value="1"/>
</dbReference>
<evidence type="ECO:0000256" key="2">
    <source>
        <dbReference type="ARBA" id="ARBA00012438"/>
    </source>
</evidence>
<evidence type="ECO:0000256" key="4">
    <source>
        <dbReference type="ARBA" id="ARBA00022679"/>
    </source>
</evidence>
<evidence type="ECO:0000313" key="10">
    <source>
        <dbReference type="EMBL" id="MET3596244.1"/>
    </source>
</evidence>
<evidence type="ECO:0000256" key="7">
    <source>
        <dbReference type="ARBA" id="ARBA00022840"/>
    </source>
</evidence>
<gene>
    <name evidence="10" type="ORF">ABID26_005661</name>
</gene>
<comment type="catalytic activity">
    <reaction evidence="1">
        <text>ATP + protein L-histidine = ADP + protein N-phospho-L-histidine.</text>
        <dbReference type="EC" id="2.7.13.3"/>
    </reaction>
</comment>
<sequence length="73" mass="8214">MASFETLRRRKDSSLIAVSVTVSPIRNLSGEIVGASTISRDITAAKESERRIRLLMREVNHRVKNQFAVILSM</sequence>
<evidence type="ECO:0000256" key="6">
    <source>
        <dbReference type="ARBA" id="ARBA00022777"/>
    </source>
</evidence>
<keyword evidence="3" id="KW-0597">Phosphoprotein</keyword>
<organism evidence="10 11">
    <name type="scientific">Mesorhizobium shonense</name>
    <dbReference type="NCBI Taxonomy" id="1209948"/>
    <lineage>
        <taxon>Bacteria</taxon>
        <taxon>Pseudomonadati</taxon>
        <taxon>Pseudomonadota</taxon>
        <taxon>Alphaproteobacteria</taxon>
        <taxon>Hyphomicrobiales</taxon>
        <taxon>Phyllobacteriaceae</taxon>
        <taxon>Mesorhizobium</taxon>
    </lineage>
</organism>
<accession>A0ABV2I0U1</accession>
<evidence type="ECO:0000256" key="5">
    <source>
        <dbReference type="ARBA" id="ARBA00022741"/>
    </source>
</evidence>
<evidence type="ECO:0000313" key="11">
    <source>
        <dbReference type="Proteomes" id="UP001549036"/>
    </source>
</evidence>
<dbReference type="InterPro" id="IPR000700">
    <property type="entry name" value="PAS-assoc_C"/>
</dbReference>
<dbReference type="Proteomes" id="UP001549036">
    <property type="component" value="Unassembled WGS sequence"/>
</dbReference>
<dbReference type="InterPro" id="IPR001610">
    <property type="entry name" value="PAC"/>
</dbReference>
<keyword evidence="6" id="KW-0418">Kinase</keyword>